<dbReference type="Proteomes" id="UP001497453">
    <property type="component" value="Chromosome 6"/>
</dbReference>
<feature type="region of interest" description="Disordered" evidence="8">
    <location>
        <begin position="384"/>
        <end position="405"/>
    </location>
</feature>
<keyword evidence="6" id="KW-0539">Nucleus</keyword>
<evidence type="ECO:0000256" key="7">
    <source>
        <dbReference type="ARBA" id="ARBA00023306"/>
    </source>
</evidence>
<feature type="region of interest" description="Disordered" evidence="8">
    <location>
        <begin position="1"/>
        <end position="69"/>
    </location>
</feature>
<evidence type="ECO:0000256" key="4">
    <source>
        <dbReference type="ARBA" id="ARBA00022763"/>
    </source>
</evidence>
<sequence>MPPKGSSSQRKLRQPAVRKVSTSSTEPANKKQKLRPLSALISPVVFDPVNQSSQSPSQGTQSKGKGKEVQRDVLLQNGTEDQMWIDLHEPLTEENLAVHRRKVQDVRQWFLEAFDGGPSGKLRKYRRILVLAGPAGTAKTATVRMLSRELGLEILEWRNGSDERHHRDDIYDSYDHDEHFTYEGLSERFQAFLTRATNCHSVVGLRSNNVKSSSASSSGQGVKRQIVLLEDLPNILHARTQQTFHEALVASVNSNFLSTSPIVIIISDAGLRGETDPDDMSYGSSWKGKGRETLDVRTALPRSLIGSPYVTQIEFNPIAPTLMKRALQQIIDSEFSSSAKSRSRPSASAPSKEVLNFIIESSNGDIRSAIMALQFASTSVGISLGPDSQPSGKGKSKSRKSAPTRALMEVVTRREQSLALFHLIGKLLYNKRKGDPSAPSAPAKDIQRDREIDTRLKDLPKLPSHLSIHDREPSRVDVEVCHAEFTLSTEYLPSIFQTLYADSPIDSGLLSLYIHQNYTQFCDDLDQCEGVMDWLSWVDCSGGESWYQANPYRFHLISLGTLHSLPTPVTRRNQKNFKPEFFDVLKRTRDCDDGVRDVHQWLRRDEYGNAGGWTQTKVVLELGAVLKAREQRSNIPSDQPFAPPSSRLFTRMPFTKESHYHLEVVKDDNTGVDMAWLEDNDDDRTTRDGGEATPLTGGWLEDDDIEEC</sequence>
<dbReference type="PANTHER" id="PTHR12172:SF0">
    <property type="entry name" value="CELL CYCLE CHECKPOINT PROTEIN RAD17"/>
    <property type="match status" value="1"/>
</dbReference>
<name>A0ABP1DW05_9APHY</name>
<evidence type="ECO:0000313" key="10">
    <source>
        <dbReference type="Proteomes" id="UP001497453"/>
    </source>
</evidence>
<keyword evidence="10" id="KW-1185">Reference proteome</keyword>
<evidence type="ECO:0000256" key="3">
    <source>
        <dbReference type="ARBA" id="ARBA00022741"/>
    </source>
</evidence>
<dbReference type="InterPro" id="IPR027417">
    <property type="entry name" value="P-loop_NTPase"/>
</dbReference>
<dbReference type="PANTHER" id="PTHR12172">
    <property type="entry name" value="CELL CYCLE CHECKPOINT PROTEIN RAD17"/>
    <property type="match status" value="1"/>
</dbReference>
<keyword evidence="5" id="KW-0067">ATP-binding</keyword>
<gene>
    <name evidence="9" type="ORF">GFSPODELE1_LOCUS7999</name>
</gene>
<dbReference type="Gene3D" id="3.40.50.300">
    <property type="entry name" value="P-loop containing nucleotide triphosphate hydrolases"/>
    <property type="match status" value="1"/>
</dbReference>
<evidence type="ECO:0000256" key="2">
    <source>
        <dbReference type="ARBA" id="ARBA00006168"/>
    </source>
</evidence>
<organism evidence="9 10">
    <name type="scientific">Somion occarium</name>
    <dbReference type="NCBI Taxonomy" id="3059160"/>
    <lineage>
        <taxon>Eukaryota</taxon>
        <taxon>Fungi</taxon>
        <taxon>Dikarya</taxon>
        <taxon>Basidiomycota</taxon>
        <taxon>Agaricomycotina</taxon>
        <taxon>Agaricomycetes</taxon>
        <taxon>Polyporales</taxon>
        <taxon>Cerrenaceae</taxon>
        <taxon>Somion</taxon>
    </lineage>
</organism>
<proteinExistence type="inferred from homology"/>
<evidence type="ECO:0000256" key="8">
    <source>
        <dbReference type="SAM" id="MobiDB-lite"/>
    </source>
</evidence>
<reference evidence="10" key="1">
    <citation type="submission" date="2024-04" db="EMBL/GenBank/DDBJ databases">
        <authorList>
            <person name="Shaw F."/>
            <person name="Minotto A."/>
        </authorList>
    </citation>
    <scope>NUCLEOTIDE SEQUENCE [LARGE SCALE GENOMIC DNA]</scope>
</reference>
<keyword evidence="4" id="KW-0227">DNA damage</keyword>
<dbReference type="InterPro" id="IPR004582">
    <property type="entry name" value="Checkpoint_prot_Rad17_Rad24"/>
</dbReference>
<dbReference type="SUPFAM" id="SSF52540">
    <property type="entry name" value="P-loop containing nucleoside triphosphate hydrolases"/>
    <property type="match status" value="1"/>
</dbReference>
<feature type="region of interest" description="Disordered" evidence="8">
    <location>
        <begin position="680"/>
        <end position="708"/>
    </location>
</feature>
<evidence type="ECO:0000256" key="6">
    <source>
        <dbReference type="ARBA" id="ARBA00023242"/>
    </source>
</evidence>
<feature type="compositionally biased region" description="Low complexity" evidence="8">
    <location>
        <begin position="51"/>
        <end position="63"/>
    </location>
</feature>
<protein>
    <submittedName>
        <fullName evidence="9">Uncharacterized protein</fullName>
    </submittedName>
</protein>
<accession>A0ABP1DW05</accession>
<keyword evidence="7" id="KW-0131">Cell cycle</keyword>
<dbReference type="Gene3D" id="1.10.8.60">
    <property type="match status" value="1"/>
</dbReference>
<comment type="similarity">
    <text evidence="2">Belongs to the rad17/RAD24 family.</text>
</comment>
<keyword evidence="3" id="KW-0547">Nucleotide-binding</keyword>
<comment type="subcellular location">
    <subcellularLocation>
        <location evidence="1">Nucleus</location>
    </subcellularLocation>
</comment>
<dbReference type="EMBL" id="OZ037949">
    <property type="protein sequence ID" value="CAL1710784.1"/>
    <property type="molecule type" value="Genomic_DNA"/>
</dbReference>
<evidence type="ECO:0000313" key="9">
    <source>
        <dbReference type="EMBL" id="CAL1710784.1"/>
    </source>
</evidence>
<evidence type="ECO:0000256" key="1">
    <source>
        <dbReference type="ARBA" id="ARBA00004123"/>
    </source>
</evidence>
<dbReference type="Pfam" id="PF03215">
    <property type="entry name" value="Rad17"/>
    <property type="match status" value="1"/>
</dbReference>
<evidence type="ECO:0000256" key="5">
    <source>
        <dbReference type="ARBA" id="ARBA00022840"/>
    </source>
</evidence>